<name>A0A0C3AM09_SERVB</name>
<reference evidence="11 12" key="1">
    <citation type="submission" date="2014-04" db="EMBL/GenBank/DDBJ databases">
        <authorList>
            <consortium name="DOE Joint Genome Institute"/>
            <person name="Kuo A."/>
            <person name="Zuccaro A."/>
            <person name="Kohler A."/>
            <person name="Nagy L.G."/>
            <person name="Floudas D."/>
            <person name="Copeland A."/>
            <person name="Barry K.W."/>
            <person name="Cichocki N."/>
            <person name="Veneault-Fourrey C."/>
            <person name="LaButti K."/>
            <person name="Lindquist E.A."/>
            <person name="Lipzen A."/>
            <person name="Lundell T."/>
            <person name="Morin E."/>
            <person name="Murat C."/>
            <person name="Sun H."/>
            <person name="Tunlid A."/>
            <person name="Henrissat B."/>
            <person name="Grigoriev I.V."/>
            <person name="Hibbett D.S."/>
            <person name="Martin F."/>
            <person name="Nordberg H.P."/>
            <person name="Cantor M.N."/>
            <person name="Hua S.X."/>
        </authorList>
    </citation>
    <scope>NUCLEOTIDE SEQUENCE [LARGE SCALE GENOMIC DNA]</scope>
    <source>
        <strain evidence="11 12">MAFF 305830</strain>
    </source>
</reference>
<feature type="compositionally biased region" description="Gly residues" evidence="9">
    <location>
        <begin position="67"/>
        <end position="85"/>
    </location>
</feature>
<dbReference type="InterPro" id="IPR012677">
    <property type="entry name" value="Nucleotide-bd_a/b_plait_sf"/>
</dbReference>
<dbReference type="HOGENOM" id="CLU_021795_3_0_1"/>
<dbReference type="OrthoDB" id="10266058at2759"/>
<feature type="compositionally biased region" description="Basic and acidic residues" evidence="9">
    <location>
        <begin position="17"/>
        <end position="65"/>
    </location>
</feature>
<keyword evidence="4 7" id="KW-0694">RNA-binding</keyword>
<dbReference type="PANTHER" id="PTHR23139">
    <property type="entry name" value="RNA-BINDING PROTEIN"/>
    <property type="match status" value="1"/>
</dbReference>
<keyword evidence="3" id="KW-0677">Repeat</keyword>
<evidence type="ECO:0000256" key="7">
    <source>
        <dbReference type="PROSITE-ProRule" id="PRU00176"/>
    </source>
</evidence>
<comment type="function">
    <text evidence="8">Necessary for the splicing of pre-mRNA.</text>
</comment>
<dbReference type="PROSITE" id="PS50102">
    <property type="entry name" value="RRM"/>
    <property type="match status" value="3"/>
</dbReference>
<evidence type="ECO:0000256" key="5">
    <source>
        <dbReference type="ARBA" id="ARBA00023187"/>
    </source>
</evidence>
<dbReference type="CDD" id="cd12231">
    <property type="entry name" value="RRM2_U2AF65"/>
    <property type="match status" value="1"/>
</dbReference>
<dbReference type="Gene3D" id="3.30.70.330">
    <property type="match status" value="3"/>
</dbReference>
<feature type="domain" description="RRM" evidence="10">
    <location>
        <begin position="405"/>
        <end position="516"/>
    </location>
</feature>
<feature type="compositionally biased region" description="Basic and acidic residues" evidence="9">
    <location>
        <begin position="86"/>
        <end position="110"/>
    </location>
</feature>
<evidence type="ECO:0000256" key="6">
    <source>
        <dbReference type="ARBA" id="ARBA00023242"/>
    </source>
</evidence>
<organism evidence="11 12">
    <name type="scientific">Serendipita vermifera MAFF 305830</name>
    <dbReference type="NCBI Taxonomy" id="933852"/>
    <lineage>
        <taxon>Eukaryota</taxon>
        <taxon>Fungi</taxon>
        <taxon>Dikarya</taxon>
        <taxon>Basidiomycota</taxon>
        <taxon>Agaricomycotina</taxon>
        <taxon>Agaricomycetes</taxon>
        <taxon>Sebacinales</taxon>
        <taxon>Serendipitaceae</taxon>
        <taxon>Serendipita</taxon>
    </lineage>
</organism>
<accession>A0A0C3AM09</accession>
<evidence type="ECO:0000256" key="2">
    <source>
        <dbReference type="ARBA" id="ARBA00022664"/>
    </source>
</evidence>
<protein>
    <recommendedName>
        <fullName evidence="8">Splicing factor U2AF subunit</fullName>
    </recommendedName>
    <alternativeName>
        <fullName evidence="8">U2 snRNP auxiliary factor large subunit</fullName>
    </alternativeName>
</protein>
<dbReference type="STRING" id="933852.A0A0C3AM09"/>
<dbReference type="SMART" id="SM00360">
    <property type="entry name" value="RRM"/>
    <property type="match status" value="3"/>
</dbReference>
<feature type="domain" description="RRM" evidence="10">
    <location>
        <begin position="187"/>
        <end position="269"/>
    </location>
</feature>
<dbReference type="GO" id="GO:0006397">
    <property type="term" value="P:mRNA processing"/>
    <property type="evidence" value="ECO:0007669"/>
    <property type="project" value="UniProtKB-KW"/>
</dbReference>
<dbReference type="CDD" id="cd12232">
    <property type="entry name" value="RRM3_U2AF65"/>
    <property type="match status" value="1"/>
</dbReference>
<keyword evidence="12" id="KW-1185">Reference proteome</keyword>
<dbReference type="InterPro" id="IPR000504">
    <property type="entry name" value="RRM_dom"/>
</dbReference>
<dbReference type="CDD" id="cd12230">
    <property type="entry name" value="RRM1_U2AF65"/>
    <property type="match status" value="1"/>
</dbReference>
<dbReference type="EMBL" id="KN824446">
    <property type="protein sequence ID" value="KIM20316.1"/>
    <property type="molecule type" value="Genomic_DNA"/>
</dbReference>
<sequence length="529" mass="58200">MSDAMADDRERRHRSPRYHERDRRDSHRDDRYRRDDRRDDRRPREYRDRDDGRDRRRYDEEDRGGYRRGGGGGGGGGGGRGGGGDSYRDSRDDRGRREHKERGGSPERRSPTPPGAVPLSQRRRKASGWDVTAPGYEQYSAMQAKQTGLFNLPGANRSHGPQIIGFGAHPPVAGGLTSNTNLARQSRRLYLGSITPMADEDNIALFFNSQMRERNLTSGSGQPVLAVQVNREKNYAFVEFRSAEDATAGMQLDGTVFLDGPLRVRRPHDYAGPEAMSGFATLLPSTMPDSIHKIFIGNLPVHLSEDQIVELLKSFGELKAFNLVREHTTGQSKGFAFVEYNDPAVTDIATEGLNGMDLGDKKLVVQRASIGAKGMSTFPDLPAGVTQEIPAPIVAVDLNKERVGRILLMLNMVTPDDLVNDEEYEEILDDIRGECSEFGEIEDVRVPRPVKKDKSKWGSNDPGGLNAADAAKMDEAAGVGRVYVKFADSDAAAAALRSLAGRSFAGRMIVATLIADDANVTPPLSIIFN</sequence>
<feature type="compositionally biased region" description="Basic and acidic residues" evidence="9">
    <location>
        <begin position="1"/>
        <end position="10"/>
    </location>
</feature>
<evidence type="ECO:0000256" key="9">
    <source>
        <dbReference type="SAM" id="MobiDB-lite"/>
    </source>
</evidence>
<gene>
    <name evidence="11" type="ORF">M408DRAFT_334030</name>
</gene>
<evidence type="ECO:0000256" key="3">
    <source>
        <dbReference type="ARBA" id="ARBA00022737"/>
    </source>
</evidence>
<evidence type="ECO:0000313" key="11">
    <source>
        <dbReference type="EMBL" id="KIM20316.1"/>
    </source>
</evidence>
<reference evidence="12" key="2">
    <citation type="submission" date="2015-01" db="EMBL/GenBank/DDBJ databases">
        <title>Evolutionary Origins and Diversification of the Mycorrhizal Mutualists.</title>
        <authorList>
            <consortium name="DOE Joint Genome Institute"/>
            <consortium name="Mycorrhizal Genomics Consortium"/>
            <person name="Kohler A."/>
            <person name="Kuo A."/>
            <person name="Nagy L.G."/>
            <person name="Floudas D."/>
            <person name="Copeland A."/>
            <person name="Barry K.W."/>
            <person name="Cichocki N."/>
            <person name="Veneault-Fourrey C."/>
            <person name="LaButti K."/>
            <person name="Lindquist E.A."/>
            <person name="Lipzen A."/>
            <person name="Lundell T."/>
            <person name="Morin E."/>
            <person name="Murat C."/>
            <person name="Riley R."/>
            <person name="Ohm R."/>
            <person name="Sun H."/>
            <person name="Tunlid A."/>
            <person name="Henrissat B."/>
            <person name="Grigoriev I.V."/>
            <person name="Hibbett D.S."/>
            <person name="Martin F."/>
        </authorList>
    </citation>
    <scope>NUCLEOTIDE SEQUENCE [LARGE SCALE GENOMIC DNA]</scope>
    <source>
        <strain evidence="12">MAFF 305830</strain>
    </source>
</reference>
<feature type="domain" description="RRM" evidence="10">
    <location>
        <begin position="292"/>
        <end position="370"/>
    </location>
</feature>
<comment type="subcellular location">
    <subcellularLocation>
        <location evidence="1 8">Nucleus</location>
    </subcellularLocation>
</comment>
<keyword evidence="2 8" id="KW-0507">mRNA processing</keyword>
<comment type="similarity">
    <text evidence="8">Belongs to the splicing factor SR family.</text>
</comment>
<evidence type="ECO:0000256" key="8">
    <source>
        <dbReference type="RuleBase" id="RU364135"/>
    </source>
</evidence>
<evidence type="ECO:0000256" key="1">
    <source>
        <dbReference type="ARBA" id="ARBA00004123"/>
    </source>
</evidence>
<dbReference type="GO" id="GO:0005634">
    <property type="term" value="C:nucleus"/>
    <property type="evidence" value="ECO:0007669"/>
    <property type="project" value="UniProtKB-SubCell"/>
</dbReference>
<evidence type="ECO:0000259" key="10">
    <source>
        <dbReference type="PROSITE" id="PS50102"/>
    </source>
</evidence>
<dbReference type="GO" id="GO:0008380">
    <property type="term" value="P:RNA splicing"/>
    <property type="evidence" value="ECO:0007669"/>
    <property type="project" value="UniProtKB-KW"/>
</dbReference>
<keyword evidence="5 8" id="KW-0508">mRNA splicing</keyword>
<proteinExistence type="inferred from homology"/>
<dbReference type="GO" id="GO:0003723">
    <property type="term" value="F:RNA binding"/>
    <property type="evidence" value="ECO:0007669"/>
    <property type="project" value="UniProtKB-UniRule"/>
</dbReference>
<dbReference type="InterPro" id="IPR035979">
    <property type="entry name" value="RBD_domain_sf"/>
</dbReference>
<dbReference type="SUPFAM" id="SSF54928">
    <property type="entry name" value="RNA-binding domain, RBD"/>
    <property type="match status" value="2"/>
</dbReference>
<dbReference type="Proteomes" id="UP000054097">
    <property type="component" value="Unassembled WGS sequence"/>
</dbReference>
<dbReference type="AlphaFoldDB" id="A0A0C3AM09"/>
<dbReference type="NCBIfam" id="TIGR01642">
    <property type="entry name" value="U2AF_lg"/>
    <property type="match status" value="1"/>
</dbReference>
<evidence type="ECO:0000313" key="12">
    <source>
        <dbReference type="Proteomes" id="UP000054097"/>
    </source>
</evidence>
<evidence type="ECO:0000256" key="4">
    <source>
        <dbReference type="ARBA" id="ARBA00022884"/>
    </source>
</evidence>
<keyword evidence="6 8" id="KW-0539">Nucleus</keyword>
<feature type="region of interest" description="Disordered" evidence="9">
    <location>
        <begin position="1"/>
        <end position="129"/>
    </location>
</feature>
<dbReference type="Pfam" id="PF00076">
    <property type="entry name" value="RRM_1"/>
    <property type="match status" value="1"/>
</dbReference>
<dbReference type="InterPro" id="IPR006529">
    <property type="entry name" value="U2AF_lg"/>
</dbReference>